<keyword evidence="1" id="KW-0472">Membrane</keyword>
<feature type="transmembrane region" description="Helical" evidence="1">
    <location>
        <begin position="21"/>
        <end position="47"/>
    </location>
</feature>
<feature type="transmembrane region" description="Helical" evidence="1">
    <location>
        <begin position="108"/>
        <end position="128"/>
    </location>
</feature>
<organism evidence="2 3">
    <name type="scientific">Algoriphagus ornithinivorans</name>
    <dbReference type="NCBI Taxonomy" id="226506"/>
    <lineage>
        <taxon>Bacteria</taxon>
        <taxon>Pseudomonadati</taxon>
        <taxon>Bacteroidota</taxon>
        <taxon>Cytophagia</taxon>
        <taxon>Cytophagales</taxon>
        <taxon>Cyclobacteriaceae</taxon>
        <taxon>Algoriphagus</taxon>
    </lineage>
</organism>
<keyword evidence="1" id="KW-1133">Transmembrane helix</keyword>
<keyword evidence="1" id="KW-0812">Transmembrane</keyword>
<feature type="transmembrane region" description="Helical" evidence="1">
    <location>
        <begin position="67"/>
        <end position="88"/>
    </location>
</feature>
<keyword evidence="3" id="KW-1185">Reference proteome</keyword>
<dbReference type="AlphaFoldDB" id="A0A1I5HR47"/>
<protein>
    <submittedName>
        <fullName evidence="2">Uncharacterized protein</fullName>
    </submittedName>
</protein>
<evidence type="ECO:0000313" key="3">
    <source>
        <dbReference type="Proteomes" id="UP000199564"/>
    </source>
</evidence>
<feature type="transmembrane region" description="Helical" evidence="1">
    <location>
        <begin position="134"/>
        <end position="151"/>
    </location>
</feature>
<dbReference type="RefSeq" id="WP_091654650.1">
    <property type="nucleotide sequence ID" value="NZ_FOVW01000007.1"/>
</dbReference>
<accession>A0A1I5HR47</accession>
<sequence>MRKAQDELAEIKSIMERSSRFLSLSGLSGILAGVYALIGSGIAYSLIYYPNPPYGKDLSLTNPEYVISNVMITGLSVLLLSVFTAWLLSRKKSKKTKVSLWAPASRRFMRALFIPVIMGGLLCIGLYAQGQEHLVAAITLIFYGLGLFNASNFTLNEIKYLSYCQLILGLIATFSPEYGLVLWAMGFGVLHIIYGAIMYVKYDG</sequence>
<evidence type="ECO:0000313" key="2">
    <source>
        <dbReference type="EMBL" id="SFO50794.1"/>
    </source>
</evidence>
<name>A0A1I5HR47_9BACT</name>
<proteinExistence type="predicted"/>
<dbReference type="EMBL" id="FOVW01000007">
    <property type="protein sequence ID" value="SFO50794.1"/>
    <property type="molecule type" value="Genomic_DNA"/>
</dbReference>
<evidence type="ECO:0000256" key="1">
    <source>
        <dbReference type="SAM" id="Phobius"/>
    </source>
</evidence>
<feature type="transmembrane region" description="Helical" evidence="1">
    <location>
        <begin position="180"/>
        <end position="200"/>
    </location>
</feature>
<dbReference type="Proteomes" id="UP000199564">
    <property type="component" value="Unassembled WGS sequence"/>
</dbReference>
<reference evidence="3" key="1">
    <citation type="submission" date="2016-10" db="EMBL/GenBank/DDBJ databases">
        <authorList>
            <person name="Varghese N."/>
            <person name="Submissions S."/>
        </authorList>
    </citation>
    <scope>NUCLEOTIDE SEQUENCE [LARGE SCALE GENOMIC DNA]</scope>
    <source>
        <strain evidence="3">DSM 15282</strain>
    </source>
</reference>
<gene>
    <name evidence="2" type="ORF">SAMN04488519_107215</name>
</gene>
<dbReference type="STRING" id="226506.SAMN04488519_107215"/>